<evidence type="ECO:0000313" key="3">
    <source>
        <dbReference type="Proteomes" id="UP000253729"/>
    </source>
</evidence>
<proteinExistence type="predicted"/>
<dbReference type="AlphaFoldDB" id="A0A3F3PZZ8"/>
<dbReference type="Proteomes" id="UP000253729">
    <property type="component" value="Unassembled WGS sequence"/>
</dbReference>
<keyword evidence="1" id="KW-0812">Transmembrane</keyword>
<evidence type="ECO:0000313" key="2">
    <source>
        <dbReference type="EMBL" id="RDH32544.1"/>
    </source>
</evidence>
<sequence length="90" mass="9749">MTGQCAAYQSGMGHLAPFSILLRRIAVIILTYALLSGIASAIASSDPNDLTFSCNGLLLLLCQRKGSVGDNYHSTCRSRTEHATAMYLYY</sequence>
<accession>A0A3F3PZZ8</accession>
<reference evidence="2 3" key="1">
    <citation type="submission" date="2018-07" db="EMBL/GenBank/DDBJ databases">
        <title>The genomes of Aspergillus section Nigri reveals drivers in fungal speciation.</title>
        <authorList>
            <consortium name="DOE Joint Genome Institute"/>
            <person name="Vesth T.C."/>
            <person name="Nybo J."/>
            <person name="Theobald S."/>
            <person name="Brandl J."/>
            <person name="Frisvad J.C."/>
            <person name="Nielsen K.F."/>
            <person name="Lyhne E.K."/>
            <person name="Kogle M.E."/>
            <person name="Kuo A."/>
            <person name="Riley R."/>
            <person name="Clum A."/>
            <person name="Nolan M."/>
            <person name="Lipzen A."/>
            <person name="Salamov A."/>
            <person name="Henrissat B."/>
            <person name="Wiebenga A."/>
            <person name="De vries R.P."/>
            <person name="Grigoriev I.V."/>
            <person name="Mortensen U.H."/>
            <person name="Andersen M.R."/>
            <person name="Baker S.E."/>
        </authorList>
    </citation>
    <scope>NUCLEOTIDE SEQUENCE [LARGE SCALE GENOMIC DNA]</scope>
    <source>
        <strain evidence="2 3">CBS 139.54b</strain>
    </source>
</reference>
<gene>
    <name evidence="2" type="ORF">BDQ94DRAFT_145424</name>
</gene>
<dbReference type="GeneID" id="38134995"/>
<dbReference type="EMBL" id="KZ852050">
    <property type="protein sequence ID" value="RDH32544.1"/>
    <property type="molecule type" value="Genomic_DNA"/>
</dbReference>
<name>A0A3F3PZZ8_9EURO</name>
<keyword evidence="1" id="KW-1133">Transmembrane helix</keyword>
<keyword evidence="3" id="KW-1185">Reference proteome</keyword>
<protein>
    <submittedName>
        <fullName evidence="2">Uncharacterized protein</fullName>
    </submittedName>
</protein>
<evidence type="ECO:0000256" key="1">
    <source>
        <dbReference type="SAM" id="Phobius"/>
    </source>
</evidence>
<organism evidence="2 3">
    <name type="scientific">Aspergillus welwitschiae</name>
    <dbReference type="NCBI Taxonomy" id="1341132"/>
    <lineage>
        <taxon>Eukaryota</taxon>
        <taxon>Fungi</taxon>
        <taxon>Dikarya</taxon>
        <taxon>Ascomycota</taxon>
        <taxon>Pezizomycotina</taxon>
        <taxon>Eurotiomycetes</taxon>
        <taxon>Eurotiomycetidae</taxon>
        <taxon>Eurotiales</taxon>
        <taxon>Aspergillaceae</taxon>
        <taxon>Aspergillus</taxon>
        <taxon>Aspergillus subgen. Circumdati</taxon>
    </lineage>
</organism>
<dbReference type="RefSeq" id="XP_026625566.1">
    <property type="nucleotide sequence ID" value="XM_026766639.1"/>
</dbReference>
<feature type="transmembrane region" description="Helical" evidence="1">
    <location>
        <begin position="21"/>
        <end position="43"/>
    </location>
</feature>
<keyword evidence="1" id="KW-0472">Membrane</keyword>